<keyword evidence="1" id="KW-0732">Signal</keyword>
<evidence type="ECO:0000313" key="3">
    <source>
        <dbReference type="Proteomes" id="UP000244811"/>
    </source>
</evidence>
<sequence>MLLYYILNLGSVSSLVADDSCFADRSVSVLKSISKKDEPSFHETLSKLKTDPFTMIVRYCLGENGNVTGEKFVQCVSSLNSCPVPWHSRVNWQFCLCNTLHCMFQGCFQYWIKTFDFTNTKCFSHCTQDSVSCLFKQTGALPFNFKLPFALKK</sequence>
<feature type="chain" id="PRO_5037146591" evidence="1">
    <location>
        <begin position="18"/>
        <end position="153"/>
    </location>
</feature>
<dbReference type="Proteomes" id="UP000244811">
    <property type="component" value="Chromosome 1"/>
</dbReference>
<protein>
    <submittedName>
        <fullName evidence="2">Uncharacterized protein</fullName>
    </submittedName>
</protein>
<proteinExistence type="predicted"/>
<evidence type="ECO:0000313" key="2">
    <source>
        <dbReference type="EMBL" id="UVC49568.1"/>
    </source>
</evidence>
<dbReference type="AlphaFoldDB" id="A0A976SIN4"/>
<organism evidence="2 3">
    <name type="scientific">Theileria orientalis</name>
    <dbReference type="NCBI Taxonomy" id="68886"/>
    <lineage>
        <taxon>Eukaryota</taxon>
        <taxon>Sar</taxon>
        <taxon>Alveolata</taxon>
        <taxon>Apicomplexa</taxon>
        <taxon>Aconoidasida</taxon>
        <taxon>Piroplasmida</taxon>
        <taxon>Theileriidae</taxon>
        <taxon>Theileria</taxon>
    </lineage>
</organism>
<gene>
    <name evidence="2" type="ORF">MACK_003407</name>
</gene>
<dbReference type="EMBL" id="CP056069">
    <property type="protein sequence ID" value="UVC49568.1"/>
    <property type="molecule type" value="Genomic_DNA"/>
</dbReference>
<name>A0A976SIN4_THEOR</name>
<accession>A0A976SIN4</accession>
<feature type="signal peptide" evidence="1">
    <location>
        <begin position="1"/>
        <end position="17"/>
    </location>
</feature>
<evidence type="ECO:0000256" key="1">
    <source>
        <dbReference type="SAM" id="SignalP"/>
    </source>
</evidence>
<reference evidence="2" key="1">
    <citation type="submission" date="2022-07" db="EMBL/GenBank/DDBJ databases">
        <title>Evaluation of T. orientalis genome assembly methods using nanopore sequencing and analysis of variation between genomes.</title>
        <authorList>
            <person name="Yam J."/>
            <person name="Micallef M.L."/>
            <person name="Liu M."/>
            <person name="Djordjevic S.P."/>
            <person name="Bogema D.R."/>
            <person name="Jenkins C."/>
        </authorList>
    </citation>
    <scope>NUCLEOTIDE SEQUENCE</scope>
    <source>
        <strain evidence="2">Goon Nure</strain>
    </source>
</reference>